<organism evidence="2 3">
    <name type="scientific">Ferroglobus placidus (strain DSM 10642 / AEDII12DO)</name>
    <dbReference type="NCBI Taxonomy" id="589924"/>
    <lineage>
        <taxon>Archaea</taxon>
        <taxon>Methanobacteriati</taxon>
        <taxon>Methanobacteriota</taxon>
        <taxon>Archaeoglobi</taxon>
        <taxon>Archaeoglobales</taxon>
        <taxon>Archaeoglobaceae</taxon>
        <taxon>Ferroglobus</taxon>
    </lineage>
</organism>
<dbReference type="eggNOG" id="arCOG01403">
    <property type="taxonomic scope" value="Archaea"/>
</dbReference>
<dbReference type="Proteomes" id="UP000002613">
    <property type="component" value="Chromosome"/>
</dbReference>
<feature type="domain" description="Spore protein YkvP/CgeB glycosyl transferase-like" evidence="1">
    <location>
        <begin position="199"/>
        <end position="334"/>
    </location>
</feature>
<dbReference type="AlphaFoldDB" id="D3RZ91"/>
<dbReference type="PANTHER" id="PTHR12526">
    <property type="entry name" value="GLYCOSYLTRANSFERASE"/>
    <property type="match status" value="1"/>
</dbReference>
<evidence type="ECO:0000259" key="1">
    <source>
        <dbReference type="Pfam" id="PF13524"/>
    </source>
</evidence>
<dbReference type="PaxDb" id="589924-Ferp_1658"/>
<dbReference type="OrthoDB" id="359352at2157"/>
<dbReference type="SUPFAM" id="SSF53756">
    <property type="entry name" value="UDP-Glycosyltransferase/glycogen phosphorylase"/>
    <property type="match status" value="1"/>
</dbReference>
<evidence type="ECO:0000313" key="3">
    <source>
        <dbReference type="Proteomes" id="UP000002613"/>
    </source>
</evidence>
<keyword evidence="3" id="KW-1185">Reference proteome</keyword>
<sequence length="344" mass="40524">MHIAVLSRWNATCGVAMHAELIVPEFLKMGHDVTVFAPYVESASRWWHHKVVRKDEDFVVRCYEEVSPEGEGGKINFDEILKRSFDVLLVESYGSVPHLEVQKLAGELKKKGIKTFVVIHEGYKKDLRYSDFSNFEKLAVFDERYVNELLNSVRDKTTVIPYPCHPLNPTKRKFAEDGLKFFSFGRQPINEYDPFFKALETLEKDYEFTYRVIRSNGELPYERKWLIQERKRLRDNREVYEELHKADIFMIPKGQTNGVVVSSTLYQCMGALIPTVVPNTRHFEMHEKEVVKFNDAKDLSEKIRRLIEDEKYRKSVVENAKKYVEENDSRKIAERFIKLFNEYS</sequence>
<dbReference type="EMBL" id="CP001899">
    <property type="protein sequence ID" value="ADC65804.1"/>
    <property type="molecule type" value="Genomic_DNA"/>
</dbReference>
<dbReference type="STRING" id="589924.Ferp_1658"/>
<dbReference type="RefSeq" id="WP_012966144.1">
    <property type="nucleotide sequence ID" value="NC_013849.1"/>
</dbReference>
<protein>
    <submittedName>
        <fullName evidence="2">Glycosyl transferase group 1</fullName>
    </submittedName>
</protein>
<dbReference type="GO" id="GO:0016740">
    <property type="term" value="F:transferase activity"/>
    <property type="evidence" value="ECO:0007669"/>
    <property type="project" value="UniProtKB-KW"/>
</dbReference>
<dbReference type="GeneID" id="8779183"/>
<gene>
    <name evidence="2" type="ordered locus">Ferp_1658</name>
</gene>
<dbReference type="HOGENOM" id="CLU_778299_0_0_2"/>
<name>D3RZ91_FERPA</name>
<evidence type="ECO:0000313" key="2">
    <source>
        <dbReference type="EMBL" id="ADC65804.1"/>
    </source>
</evidence>
<reference evidence="3" key="1">
    <citation type="submission" date="2010-02" db="EMBL/GenBank/DDBJ databases">
        <title>Complete sequence of Ferroglobus placidus DSM 10642.</title>
        <authorList>
            <consortium name="US DOE Joint Genome Institute"/>
            <person name="Lucas S."/>
            <person name="Copeland A."/>
            <person name="Lapidus A."/>
            <person name="Cheng J.-F."/>
            <person name="Bruce D."/>
            <person name="Goodwin L."/>
            <person name="Pitluck S."/>
            <person name="Saunders E."/>
            <person name="Brettin T."/>
            <person name="Detter J.C."/>
            <person name="Han C."/>
            <person name="Tapia R."/>
            <person name="Larimer F."/>
            <person name="Land M."/>
            <person name="Hauser L."/>
            <person name="Kyrpides N."/>
            <person name="Ivanova N."/>
            <person name="Holmes D."/>
            <person name="Lovley D."/>
            <person name="Kyrpides N."/>
            <person name="Anderson I.J."/>
            <person name="Woyke T."/>
        </authorList>
    </citation>
    <scope>NUCLEOTIDE SEQUENCE [LARGE SCALE GENOMIC DNA]</scope>
    <source>
        <strain evidence="3">DSM 10642 / AEDII12DO</strain>
    </source>
</reference>
<keyword evidence="2" id="KW-0808">Transferase</keyword>
<dbReference type="Pfam" id="PF13524">
    <property type="entry name" value="Glyco_trans_1_2"/>
    <property type="match status" value="1"/>
</dbReference>
<dbReference type="KEGG" id="fpl:Ferp_1658"/>
<dbReference type="InterPro" id="IPR055259">
    <property type="entry name" value="YkvP/CgeB_Glyco_trans-like"/>
</dbReference>
<accession>D3RZ91</accession>
<proteinExistence type="predicted"/>
<dbReference type="Gene3D" id="3.40.50.2000">
    <property type="entry name" value="Glycogen Phosphorylase B"/>
    <property type="match status" value="2"/>
</dbReference>
<reference evidence="2 3" key="2">
    <citation type="journal article" date="2011" name="Stand. Genomic Sci.">
        <title>Complete genome sequence of Ferroglobus placidus AEDII12DO.</title>
        <authorList>
            <person name="Anderson I."/>
            <person name="Risso C."/>
            <person name="Holmes D."/>
            <person name="Lucas S."/>
            <person name="Copeland A."/>
            <person name="Lapidus A."/>
            <person name="Cheng J.F."/>
            <person name="Bruce D."/>
            <person name="Goodwin L."/>
            <person name="Pitluck S."/>
            <person name="Saunders E."/>
            <person name="Brettin T."/>
            <person name="Detter J.C."/>
            <person name="Han C."/>
            <person name="Tapia R."/>
            <person name="Larimer F."/>
            <person name="Land M."/>
            <person name="Hauser L."/>
            <person name="Woyke T."/>
            <person name="Lovley D."/>
            <person name="Kyrpides N."/>
            <person name="Ivanova N."/>
        </authorList>
    </citation>
    <scope>NUCLEOTIDE SEQUENCE [LARGE SCALE GENOMIC DNA]</scope>
    <source>
        <strain evidence="3">DSM 10642 / AEDII12DO</strain>
    </source>
</reference>